<dbReference type="VEuPathDB" id="FungiDB:FOZG_18130"/>
<feature type="compositionally biased region" description="Pro residues" evidence="1">
    <location>
        <begin position="41"/>
        <end position="50"/>
    </location>
</feature>
<proteinExistence type="predicted"/>
<protein>
    <submittedName>
        <fullName evidence="3">Uncharacterized protein</fullName>
    </submittedName>
</protein>
<dbReference type="Gene3D" id="2.120.10.30">
    <property type="entry name" value="TolB, C-terminal domain"/>
    <property type="match status" value="1"/>
</dbReference>
<sequence>MKRSLFTTTLFVCFGTTLSLVHSPQAETSKEWPGPVFERSSPPPAPPKPEPISVIELALPPVSEDQPGSCDNKVNPRGTGCIKKFPDLMTGNFLSDNRHVVASVNYTGAPSTGPRSIYQGAHLIIAKTDGKYFQNGDTWKCITCGVPEKNSRGMHHYLDYPQVFRDGKKILAGTNIIECAAPFQSDKCTPDNIKVYPIHWYTSKDSDAPSGSLRELRMHPDGKHLAWSWITQASGKLDQYGFVGRLKLNLSPTSGIPSVPRYDLENVQLLFDPQSPAPVRVASDKKHLVIDHQAISIGELRGFTGTGRELHYVGYPTESSNIDVYAIDLVTGHVRRLTQHPEYVDPVDFSVDDKWMVIEDTRGTDRQMFIAGLRGIPPVTDLPWLLDGDGDRGSYFGQQVNVGYDSTPGSGSPSDPEWNSMADPKFSWDGTQIAWTQSQTVSPACGGQNPLPCYPSKAQGGRTQRMMLARLTSRKPIAKAPPVQELPGNISWAVKYEPGFAPQGRLFPAPGEYVLQGASSGYANVTIIGNKEGTRLRTVGLVYHSFSDDGLNVLKGSEEVSVDVQGGVNLLDWHSDLVQTGPFNGTKKTSPGGFQLRIDVRVNEFMANGTLTTTVDGKEYLQPKNMT</sequence>
<dbReference type="InterPro" id="IPR011042">
    <property type="entry name" value="6-blade_b-propeller_TolB-like"/>
</dbReference>
<evidence type="ECO:0000256" key="1">
    <source>
        <dbReference type="SAM" id="MobiDB-lite"/>
    </source>
</evidence>
<name>W9J8H0_FUSOX</name>
<evidence type="ECO:0000313" key="3">
    <source>
        <dbReference type="EMBL" id="EWZ28166.1"/>
    </source>
</evidence>
<gene>
    <name evidence="3" type="ORF">FOZG_18130</name>
</gene>
<reference evidence="3" key="1">
    <citation type="submission" date="2011-06" db="EMBL/GenBank/DDBJ databases">
        <title>The Genome Sequence of Fusarium oxysporum Fo47.</title>
        <authorList>
            <consortium name="The Broad Institute Genome Sequencing Platform"/>
            <person name="Ma L.-J."/>
            <person name="Gale L.R."/>
            <person name="Schwartz D.C."/>
            <person name="Zhou S."/>
            <person name="Corby-Kistler H."/>
            <person name="Young S.K."/>
            <person name="Zeng Q."/>
            <person name="Gargeya S."/>
            <person name="Fitzgerald M."/>
            <person name="Haas B."/>
            <person name="Abouelleil A."/>
            <person name="Alvarado L."/>
            <person name="Arachchi H.M."/>
            <person name="Berlin A."/>
            <person name="Brown A."/>
            <person name="Chapman S.B."/>
            <person name="Chen Z."/>
            <person name="Dunbar C."/>
            <person name="Freedman E."/>
            <person name="Gearin G."/>
            <person name="Gellesch M."/>
            <person name="Goldberg J."/>
            <person name="Griggs A."/>
            <person name="Gujja S."/>
            <person name="Heiman D."/>
            <person name="Howarth C."/>
            <person name="Larson L."/>
            <person name="Lui A."/>
            <person name="MacDonald P.J.P."/>
            <person name="Mehta T."/>
            <person name="Montmayeur A."/>
            <person name="Murphy C."/>
            <person name="Neiman D."/>
            <person name="Pearson M."/>
            <person name="Priest M."/>
            <person name="Roberts A."/>
            <person name="Saif S."/>
            <person name="Shea T."/>
            <person name="Shenoy N."/>
            <person name="Sisk P."/>
            <person name="Stolte C."/>
            <person name="Sykes S."/>
            <person name="Wortman J."/>
            <person name="Nusbaum C."/>
            <person name="Birren B."/>
        </authorList>
    </citation>
    <scope>NUCLEOTIDE SEQUENCE [LARGE SCALE GENOMIC DNA]</scope>
    <source>
        <strain evidence="3">Fo47</strain>
    </source>
</reference>
<dbReference type="HOGENOM" id="CLU_446240_0_0_1"/>
<evidence type="ECO:0000256" key="2">
    <source>
        <dbReference type="SAM" id="SignalP"/>
    </source>
</evidence>
<dbReference type="SUPFAM" id="SSF82171">
    <property type="entry name" value="DPP6 N-terminal domain-like"/>
    <property type="match status" value="1"/>
</dbReference>
<reference evidence="3" key="2">
    <citation type="submission" date="2012-06" db="EMBL/GenBank/DDBJ databases">
        <title>Annotation of the Genome Sequence of Fusarium oxysporum Fo47.</title>
        <authorList>
            <consortium name="The Broad Institute Genomics Platform"/>
            <person name="Ma L.-J."/>
            <person name="Corby-Kistler H."/>
            <person name="Broz K."/>
            <person name="Gale L.R."/>
            <person name="Jonkers W."/>
            <person name="O'Donnell K."/>
            <person name="Ploetz R."/>
            <person name="Steinberg C."/>
            <person name="Schwartz D.C."/>
            <person name="VanEtten H."/>
            <person name="Zhou S."/>
            <person name="Young S.K."/>
            <person name="Zeng Q."/>
            <person name="Gargeya S."/>
            <person name="Fitzgerald M."/>
            <person name="Abouelleil A."/>
            <person name="Alvarado L."/>
            <person name="Chapman S.B."/>
            <person name="Gainer-Dewar J."/>
            <person name="Goldberg J."/>
            <person name="Griggs A."/>
            <person name="Gujja S."/>
            <person name="Hansen M."/>
            <person name="Howarth C."/>
            <person name="Imamovic A."/>
            <person name="Ireland A."/>
            <person name="Larimer J."/>
            <person name="McCowan C."/>
            <person name="Murphy C."/>
            <person name="Pearson M."/>
            <person name="Poon T.W."/>
            <person name="Priest M."/>
            <person name="Roberts A."/>
            <person name="Saif S."/>
            <person name="Shea T."/>
            <person name="Sykes S."/>
            <person name="Wortman J."/>
            <person name="Nusbaum C."/>
            <person name="Birren B."/>
        </authorList>
    </citation>
    <scope>NUCLEOTIDE SEQUENCE</scope>
    <source>
        <strain evidence="3">Fo47</strain>
    </source>
</reference>
<organism evidence="3">
    <name type="scientific">Fusarium oxysporum Fo47</name>
    <dbReference type="NCBI Taxonomy" id="660027"/>
    <lineage>
        <taxon>Eukaryota</taxon>
        <taxon>Fungi</taxon>
        <taxon>Dikarya</taxon>
        <taxon>Ascomycota</taxon>
        <taxon>Pezizomycotina</taxon>
        <taxon>Sordariomycetes</taxon>
        <taxon>Hypocreomycetidae</taxon>
        <taxon>Hypocreales</taxon>
        <taxon>Nectriaceae</taxon>
        <taxon>Fusarium</taxon>
        <taxon>Fusarium oxysporum species complex</taxon>
    </lineage>
</organism>
<accession>W9J8H0</accession>
<dbReference type="AlphaFoldDB" id="W9J8H0"/>
<dbReference type="EMBL" id="JH717933">
    <property type="protein sequence ID" value="EWZ28166.1"/>
    <property type="molecule type" value="Genomic_DNA"/>
</dbReference>
<feature type="chain" id="PRO_5043612913" evidence="2">
    <location>
        <begin position="20"/>
        <end position="627"/>
    </location>
</feature>
<keyword evidence="2" id="KW-0732">Signal</keyword>
<feature type="region of interest" description="Disordered" evidence="1">
    <location>
        <begin position="25"/>
        <end position="51"/>
    </location>
</feature>
<feature type="signal peptide" evidence="2">
    <location>
        <begin position="1"/>
        <end position="19"/>
    </location>
</feature>
<dbReference type="Proteomes" id="UP000030766">
    <property type="component" value="Unassembled WGS sequence"/>
</dbReference>